<feature type="domain" description="Glycosyl transferase family 1" evidence="2">
    <location>
        <begin position="191"/>
        <end position="339"/>
    </location>
</feature>
<dbReference type="Proteomes" id="UP000640274">
    <property type="component" value="Unassembled WGS sequence"/>
</dbReference>
<accession>A0A934J7S4</accession>
<name>A0A934J7S4_9BACL</name>
<protein>
    <submittedName>
        <fullName evidence="3">Glycosyltransferase</fullName>
    </submittedName>
</protein>
<dbReference type="GO" id="GO:0009103">
    <property type="term" value="P:lipopolysaccharide biosynthetic process"/>
    <property type="evidence" value="ECO:0007669"/>
    <property type="project" value="TreeGrafter"/>
</dbReference>
<dbReference type="SUPFAM" id="SSF53756">
    <property type="entry name" value="UDP-Glycosyltransferase/glycogen phosphorylase"/>
    <property type="match status" value="1"/>
</dbReference>
<dbReference type="Pfam" id="PF00534">
    <property type="entry name" value="Glycos_transf_1"/>
    <property type="match status" value="1"/>
</dbReference>
<evidence type="ECO:0000259" key="2">
    <source>
        <dbReference type="Pfam" id="PF00534"/>
    </source>
</evidence>
<evidence type="ECO:0000313" key="3">
    <source>
        <dbReference type="EMBL" id="MBJ6361972.1"/>
    </source>
</evidence>
<comment type="caution">
    <text evidence="3">The sequence shown here is derived from an EMBL/GenBank/DDBJ whole genome shotgun (WGS) entry which is preliminary data.</text>
</comment>
<keyword evidence="1" id="KW-0808">Transferase</keyword>
<organism evidence="3 4">
    <name type="scientific">Paenibacillus roseus</name>
    <dbReference type="NCBI Taxonomy" id="2798579"/>
    <lineage>
        <taxon>Bacteria</taxon>
        <taxon>Bacillati</taxon>
        <taxon>Bacillota</taxon>
        <taxon>Bacilli</taxon>
        <taxon>Bacillales</taxon>
        <taxon>Paenibacillaceae</taxon>
        <taxon>Paenibacillus</taxon>
    </lineage>
</organism>
<dbReference type="Gene3D" id="3.40.50.2000">
    <property type="entry name" value="Glycogen Phosphorylase B"/>
    <property type="match status" value="1"/>
</dbReference>
<dbReference type="GO" id="GO:0016757">
    <property type="term" value="F:glycosyltransferase activity"/>
    <property type="evidence" value="ECO:0007669"/>
    <property type="project" value="InterPro"/>
</dbReference>
<dbReference type="PANTHER" id="PTHR46401:SF2">
    <property type="entry name" value="GLYCOSYLTRANSFERASE WBBK-RELATED"/>
    <property type="match status" value="1"/>
</dbReference>
<sequence length="361" mass="42322">MNIMVFNVPAESMGALSVLKEFYSDVLKHEDKNINWIFVLGKASLKKDSNIKVLKFPWVKKSWFHRLYFDYFVAPRLITKNEIDKVFSLQNIIIPNTKIDQILYLHQSLPFVEYKFSFRENKRFWIYQNIIGWKIKKSIKKARNTIVQTKWMRDACIKATGVSAENLSIISPKIYDEVSKCYEADDHTLSTFFYPASGFSYKNHIAIINSCKQLKEKGINNYKVVFTLNRKQNKHTEMLFGEIKKHNLPIEFVGELSRKQVFDFYTKSILLFPSYIETYGLPLLEAKMHCSLIVASNCPFSREILENYQNSYFFDPFNCNELAFLMESILNEKIKHKKVEFNSVAQVNEKKLLSLLDVVIG</sequence>
<dbReference type="AlphaFoldDB" id="A0A934J7S4"/>
<proteinExistence type="predicted"/>
<reference evidence="3" key="1">
    <citation type="submission" date="2020-12" db="EMBL/GenBank/DDBJ databases">
        <authorList>
            <person name="Huq M.A."/>
        </authorList>
    </citation>
    <scope>NUCLEOTIDE SEQUENCE</scope>
    <source>
        <strain evidence="3">MAHUQ-46</strain>
    </source>
</reference>
<dbReference type="PANTHER" id="PTHR46401">
    <property type="entry name" value="GLYCOSYLTRANSFERASE WBBK-RELATED"/>
    <property type="match status" value="1"/>
</dbReference>
<dbReference type="RefSeq" id="WP_199019523.1">
    <property type="nucleotide sequence ID" value="NZ_JAELUP010000062.1"/>
</dbReference>
<gene>
    <name evidence="3" type="ORF">JFN88_11920</name>
</gene>
<evidence type="ECO:0000256" key="1">
    <source>
        <dbReference type="ARBA" id="ARBA00022679"/>
    </source>
</evidence>
<keyword evidence="4" id="KW-1185">Reference proteome</keyword>
<evidence type="ECO:0000313" key="4">
    <source>
        <dbReference type="Proteomes" id="UP000640274"/>
    </source>
</evidence>
<dbReference type="EMBL" id="JAELUP010000062">
    <property type="protein sequence ID" value="MBJ6361972.1"/>
    <property type="molecule type" value="Genomic_DNA"/>
</dbReference>
<dbReference type="InterPro" id="IPR001296">
    <property type="entry name" value="Glyco_trans_1"/>
</dbReference>